<keyword evidence="2" id="KW-1185">Reference proteome</keyword>
<sequence length="209" mass="23824">MHHMQTSSTRWLLSQFSCTFILCAARIISRRSIFGGTRYQAPLTWLHPLFEAAWKPLAVISNKMKRQPARANDDSPFSAADTEIEKIKCTLIGKSRTRNNTLILSQWKHDDVINKNTGYKNTAQYRQPASLRSTTLDTICSQSAYSSRTERTDCQNNNSEDIKPLSVLISYHVFLFAGLDSSSSYNWVIFRSRIKSSVASRHSLIKRIS</sequence>
<gene>
    <name evidence="1" type="ORF">K1T71_004586</name>
</gene>
<proteinExistence type="predicted"/>
<accession>A0ACC1D819</accession>
<dbReference type="EMBL" id="CM034393">
    <property type="protein sequence ID" value="KAJ0179995.1"/>
    <property type="molecule type" value="Genomic_DNA"/>
</dbReference>
<name>A0ACC1D819_9NEOP</name>
<reference evidence="1 2" key="1">
    <citation type="journal article" date="2021" name="Front. Genet.">
        <title>Chromosome-Level Genome Assembly Reveals Significant Gene Expansion in the Toll and IMD Signaling Pathways of Dendrolimus kikuchii.</title>
        <authorList>
            <person name="Zhou J."/>
            <person name="Wu P."/>
            <person name="Xiong Z."/>
            <person name="Liu N."/>
            <person name="Zhao N."/>
            <person name="Ji M."/>
            <person name="Qiu Y."/>
            <person name="Yang B."/>
        </authorList>
    </citation>
    <scope>NUCLEOTIDE SEQUENCE [LARGE SCALE GENOMIC DNA]</scope>
    <source>
        <strain evidence="1">Ann1</strain>
    </source>
</reference>
<organism evidence="1 2">
    <name type="scientific">Dendrolimus kikuchii</name>
    <dbReference type="NCBI Taxonomy" id="765133"/>
    <lineage>
        <taxon>Eukaryota</taxon>
        <taxon>Metazoa</taxon>
        <taxon>Ecdysozoa</taxon>
        <taxon>Arthropoda</taxon>
        <taxon>Hexapoda</taxon>
        <taxon>Insecta</taxon>
        <taxon>Pterygota</taxon>
        <taxon>Neoptera</taxon>
        <taxon>Endopterygota</taxon>
        <taxon>Lepidoptera</taxon>
        <taxon>Glossata</taxon>
        <taxon>Ditrysia</taxon>
        <taxon>Bombycoidea</taxon>
        <taxon>Lasiocampidae</taxon>
        <taxon>Dendrolimus</taxon>
    </lineage>
</organism>
<evidence type="ECO:0000313" key="1">
    <source>
        <dbReference type="EMBL" id="KAJ0179995.1"/>
    </source>
</evidence>
<comment type="caution">
    <text evidence="1">The sequence shown here is derived from an EMBL/GenBank/DDBJ whole genome shotgun (WGS) entry which is preliminary data.</text>
</comment>
<dbReference type="Proteomes" id="UP000824533">
    <property type="component" value="Linkage Group LG07"/>
</dbReference>
<protein>
    <submittedName>
        <fullName evidence="1">Uncharacterized protein</fullName>
    </submittedName>
</protein>
<evidence type="ECO:0000313" key="2">
    <source>
        <dbReference type="Proteomes" id="UP000824533"/>
    </source>
</evidence>